<protein>
    <submittedName>
        <fullName evidence="1">Uncharacterized protein</fullName>
    </submittedName>
</protein>
<dbReference type="EMBL" id="JBHSPA010000017">
    <property type="protein sequence ID" value="MFC5824918.1"/>
    <property type="molecule type" value="Genomic_DNA"/>
</dbReference>
<proteinExistence type="predicted"/>
<organism evidence="1 2">
    <name type="scientific">Nonomuraea insulae</name>
    <dbReference type="NCBI Taxonomy" id="1616787"/>
    <lineage>
        <taxon>Bacteria</taxon>
        <taxon>Bacillati</taxon>
        <taxon>Actinomycetota</taxon>
        <taxon>Actinomycetes</taxon>
        <taxon>Streptosporangiales</taxon>
        <taxon>Streptosporangiaceae</taxon>
        <taxon>Nonomuraea</taxon>
    </lineage>
</organism>
<evidence type="ECO:0000313" key="1">
    <source>
        <dbReference type="EMBL" id="MFC5824918.1"/>
    </source>
</evidence>
<sequence>MYPLARTAEAARAVQLNQHVGKVGVLALAPEEGLGVEDRELRERVGEDRLRLFRQE</sequence>
<accession>A0ABW1CJ45</accession>
<keyword evidence="2" id="KW-1185">Reference proteome</keyword>
<name>A0ABW1CJ45_9ACTN</name>
<reference evidence="2" key="1">
    <citation type="journal article" date="2019" name="Int. J. Syst. Evol. Microbiol.">
        <title>The Global Catalogue of Microorganisms (GCM) 10K type strain sequencing project: providing services to taxonomists for standard genome sequencing and annotation.</title>
        <authorList>
            <consortium name="The Broad Institute Genomics Platform"/>
            <consortium name="The Broad Institute Genome Sequencing Center for Infectious Disease"/>
            <person name="Wu L."/>
            <person name="Ma J."/>
        </authorList>
    </citation>
    <scope>NUCLEOTIDE SEQUENCE [LARGE SCALE GENOMIC DNA]</scope>
    <source>
        <strain evidence="2">CCUG 53903</strain>
    </source>
</reference>
<comment type="caution">
    <text evidence="1">The sequence shown here is derived from an EMBL/GenBank/DDBJ whole genome shotgun (WGS) entry which is preliminary data.</text>
</comment>
<evidence type="ECO:0000313" key="2">
    <source>
        <dbReference type="Proteomes" id="UP001596058"/>
    </source>
</evidence>
<dbReference type="Gene3D" id="3.90.180.10">
    <property type="entry name" value="Medium-chain alcohol dehydrogenases, catalytic domain"/>
    <property type="match status" value="1"/>
</dbReference>
<dbReference type="Proteomes" id="UP001596058">
    <property type="component" value="Unassembled WGS sequence"/>
</dbReference>
<gene>
    <name evidence="1" type="ORF">ACFPZ3_13745</name>
</gene>
<dbReference type="RefSeq" id="WP_379514439.1">
    <property type="nucleotide sequence ID" value="NZ_JBHSPA010000017.1"/>
</dbReference>